<evidence type="ECO:0000256" key="4">
    <source>
        <dbReference type="ARBA" id="ARBA00022989"/>
    </source>
</evidence>
<keyword evidence="3 6" id="KW-0812">Transmembrane</keyword>
<feature type="transmembrane region" description="Helical" evidence="6">
    <location>
        <begin position="223"/>
        <end position="250"/>
    </location>
</feature>
<sequence>MASSNGLKQDLGVVQGVGLLSTSLLGTGVFAVPAIVAQLSGNDSLWAWPLLIVLVFPIAIGFAALGQHFPNAGGAAHFVNLAFGPRLARVTRWLFLSVIPLGLPAALQIAAEFWAPFIGHNRVGILMVQLLTLVAIWLLGSRSAGSSASIQTGIAVLVVLLVAAIWWGGEINPTHIDWPALSTLSWPNTFDSLAVMFWCFVGLEAFAHLSTEFRNPERDFPRALMIGMLIAGIVYWGCTVAILQLNVYGSDIAPTSLLLSIVADLFGNEWIYWGACLIGYLACFASVNIYTQGFARLVWSQAAPGSRLGRLSRAQVPLSALSAVVLCSMVCCLLIYWLSLPLSTLIVYANGIFVLVYLLCMLAGCRLLKGRARLMAIIGSVLCCALLVMVGAKSLYALIMLAVLWWGLPHKSQQLAAE</sequence>
<dbReference type="InterPro" id="IPR050367">
    <property type="entry name" value="APC_superfamily"/>
</dbReference>
<feature type="transmembrane region" description="Helical" evidence="6">
    <location>
        <begin position="345"/>
        <end position="365"/>
    </location>
</feature>
<feature type="transmembrane region" description="Helical" evidence="6">
    <location>
        <begin position="189"/>
        <end position="211"/>
    </location>
</feature>
<feature type="transmembrane region" description="Helical" evidence="6">
    <location>
        <begin position="377"/>
        <end position="408"/>
    </location>
</feature>
<feature type="transmembrane region" description="Helical" evidence="6">
    <location>
        <begin position="316"/>
        <end position="339"/>
    </location>
</feature>
<dbReference type="NCBIfam" id="NF008245">
    <property type="entry name" value="PRK11021.1"/>
    <property type="match status" value="1"/>
</dbReference>
<proteinExistence type="predicted"/>
<evidence type="ECO:0000256" key="3">
    <source>
        <dbReference type="ARBA" id="ARBA00022692"/>
    </source>
</evidence>
<evidence type="ECO:0000256" key="2">
    <source>
        <dbReference type="ARBA" id="ARBA00022475"/>
    </source>
</evidence>
<dbReference type="PANTHER" id="PTHR42770:SF13">
    <property type="entry name" value="L-METHIONINE_BRANCHED-CHAIN AMINO ACID EXPORTER YJEH"/>
    <property type="match status" value="1"/>
</dbReference>
<feature type="transmembrane region" description="Helical" evidence="6">
    <location>
        <begin position="93"/>
        <end position="111"/>
    </location>
</feature>
<keyword evidence="8" id="KW-1185">Reference proteome</keyword>
<reference evidence="7 8" key="1">
    <citation type="submission" date="2021-08" db="EMBL/GenBank/DDBJ databases">
        <title>Culture and genomic analysis of Symbiopectobacterium purcellii sp. nov. gen. nov., isolated from the leafhopper Empoasca decipiens.</title>
        <authorList>
            <person name="Nadal-Jimenez P."/>
            <person name="Siozios S."/>
            <person name="Halliday N."/>
            <person name="Camara M."/>
            <person name="Hurst G.D.D."/>
        </authorList>
    </citation>
    <scope>NUCLEOTIDE SEQUENCE [LARGE SCALE GENOMIC DNA]</scope>
    <source>
        <strain evidence="7 8">SyEd1</strain>
    </source>
</reference>
<evidence type="ECO:0000256" key="6">
    <source>
        <dbReference type="SAM" id="Phobius"/>
    </source>
</evidence>
<name>A0ABX9APL1_9ENTR</name>
<dbReference type="Proteomes" id="UP000825886">
    <property type="component" value="Chromosome"/>
</dbReference>
<keyword evidence="4 6" id="KW-1133">Transmembrane helix</keyword>
<evidence type="ECO:0000256" key="1">
    <source>
        <dbReference type="ARBA" id="ARBA00004651"/>
    </source>
</evidence>
<evidence type="ECO:0000256" key="5">
    <source>
        <dbReference type="ARBA" id="ARBA00023136"/>
    </source>
</evidence>
<feature type="transmembrane region" description="Helical" evidence="6">
    <location>
        <begin position="152"/>
        <end position="169"/>
    </location>
</feature>
<organism evidence="7 8">
    <name type="scientific">Symbiopectobacterium purcellii</name>
    <dbReference type="NCBI Taxonomy" id="2871826"/>
    <lineage>
        <taxon>Bacteria</taxon>
        <taxon>Pseudomonadati</taxon>
        <taxon>Pseudomonadota</taxon>
        <taxon>Gammaproteobacteria</taxon>
        <taxon>Enterobacterales</taxon>
        <taxon>Enterobacteriaceae</taxon>
    </lineage>
</organism>
<evidence type="ECO:0000313" key="7">
    <source>
        <dbReference type="EMBL" id="QZN96678.1"/>
    </source>
</evidence>
<feature type="transmembrane region" description="Helical" evidence="6">
    <location>
        <begin position="45"/>
        <end position="65"/>
    </location>
</feature>
<dbReference type="EMBL" id="CP081864">
    <property type="protein sequence ID" value="QZN96678.1"/>
    <property type="molecule type" value="Genomic_DNA"/>
</dbReference>
<keyword evidence="2" id="KW-1003">Cell membrane</keyword>
<dbReference type="InterPro" id="IPR002293">
    <property type="entry name" value="AA/rel_permease1"/>
</dbReference>
<dbReference type="PIRSF" id="PIRSF006060">
    <property type="entry name" value="AA_transporter"/>
    <property type="match status" value="1"/>
</dbReference>
<accession>A0ABX9APL1</accession>
<dbReference type="PANTHER" id="PTHR42770">
    <property type="entry name" value="AMINO ACID TRANSPORTER-RELATED"/>
    <property type="match status" value="1"/>
</dbReference>
<evidence type="ECO:0000313" key="8">
    <source>
        <dbReference type="Proteomes" id="UP000825886"/>
    </source>
</evidence>
<dbReference type="Pfam" id="PF13520">
    <property type="entry name" value="AA_permease_2"/>
    <property type="match status" value="1"/>
</dbReference>
<protein>
    <submittedName>
        <fullName evidence="7">L-methionine/branched-chain amino acid transporter</fullName>
    </submittedName>
</protein>
<feature type="transmembrane region" description="Helical" evidence="6">
    <location>
        <begin position="270"/>
        <end position="290"/>
    </location>
</feature>
<dbReference type="Gene3D" id="1.20.1740.10">
    <property type="entry name" value="Amino acid/polyamine transporter I"/>
    <property type="match status" value="1"/>
</dbReference>
<gene>
    <name evidence="7" type="primary">yjeH</name>
    <name evidence="7" type="ORF">K6K13_04370</name>
</gene>
<comment type="subcellular location">
    <subcellularLocation>
        <location evidence="1">Cell membrane</location>
        <topology evidence="1">Multi-pass membrane protein</topology>
    </subcellularLocation>
</comment>
<feature type="transmembrane region" description="Helical" evidence="6">
    <location>
        <begin position="123"/>
        <end position="140"/>
    </location>
</feature>
<dbReference type="RefSeq" id="WP_222159703.1">
    <property type="nucleotide sequence ID" value="NZ_CP081864.1"/>
</dbReference>
<keyword evidence="5 6" id="KW-0472">Membrane</keyword>
<feature type="transmembrane region" description="Helical" evidence="6">
    <location>
        <begin position="12"/>
        <end position="39"/>
    </location>
</feature>